<evidence type="ECO:0000256" key="3">
    <source>
        <dbReference type="ARBA" id="ARBA00022543"/>
    </source>
</evidence>
<proteinExistence type="predicted"/>
<dbReference type="InterPro" id="IPR036890">
    <property type="entry name" value="HATPase_C_sf"/>
</dbReference>
<dbReference type="InterPro" id="IPR001294">
    <property type="entry name" value="Phytochrome"/>
</dbReference>
<dbReference type="Pfam" id="PF00360">
    <property type="entry name" value="PHY"/>
    <property type="match status" value="1"/>
</dbReference>
<comment type="catalytic activity">
    <reaction evidence="1">
        <text>ATP + protein L-histidine = ADP + protein N-phospho-L-histidine.</text>
        <dbReference type="EC" id="2.7.13.3"/>
    </reaction>
</comment>
<dbReference type="SUPFAM" id="SSF55781">
    <property type="entry name" value="GAF domain-like"/>
    <property type="match status" value="2"/>
</dbReference>
<dbReference type="CDD" id="cd17546">
    <property type="entry name" value="REC_hyHK_CKI1_RcsC-like"/>
    <property type="match status" value="1"/>
</dbReference>
<dbReference type="InterPro" id="IPR003594">
    <property type="entry name" value="HATPase_dom"/>
</dbReference>
<dbReference type="Gene3D" id="3.30.450.40">
    <property type="match status" value="1"/>
</dbReference>
<evidence type="ECO:0000256" key="6">
    <source>
        <dbReference type="ARBA" id="ARBA00022679"/>
    </source>
</evidence>
<evidence type="ECO:0000313" key="15">
    <source>
        <dbReference type="EMBL" id="CAE0816020.1"/>
    </source>
</evidence>
<feature type="domain" description="Phytochrome chromophore attachment site" evidence="12">
    <location>
        <begin position="183"/>
        <end position="341"/>
    </location>
</feature>
<evidence type="ECO:0000259" key="14">
    <source>
        <dbReference type="PROSITE" id="PS50110"/>
    </source>
</evidence>
<keyword evidence="9" id="KW-0675">Receptor</keyword>
<dbReference type="SMART" id="SM00065">
    <property type="entry name" value="GAF"/>
    <property type="match status" value="1"/>
</dbReference>
<evidence type="ECO:0000256" key="5">
    <source>
        <dbReference type="ARBA" id="ARBA00022606"/>
    </source>
</evidence>
<dbReference type="SMART" id="SM00448">
    <property type="entry name" value="REC"/>
    <property type="match status" value="1"/>
</dbReference>
<dbReference type="GO" id="GO:0009881">
    <property type="term" value="F:photoreceptor activity"/>
    <property type="evidence" value="ECO:0007669"/>
    <property type="project" value="UniProtKB-KW"/>
</dbReference>
<dbReference type="Gene3D" id="3.30.450.270">
    <property type="match status" value="1"/>
</dbReference>
<keyword evidence="3" id="KW-0600">Photoreceptor protein</keyword>
<dbReference type="Gene3D" id="1.10.287.130">
    <property type="match status" value="1"/>
</dbReference>
<evidence type="ECO:0000259" key="13">
    <source>
        <dbReference type="PROSITE" id="PS50109"/>
    </source>
</evidence>
<organism evidence="15">
    <name type="scientific">Eutreptiella gymnastica</name>
    <dbReference type="NCBI Taxonomy" id="73025"/>
    <lineage>
        <taxon>Eukaryota</taxon>
        <taxon>Discoba</taxon>
        <taxon>Euglenozoa</taxon>
        <taxon>Euglenida</taxon>
        <taxon>Spirocuta</taxon>
        <taxon>Euglenophyceae</taxon>
        <taxon>Eutreptiales</taxon>
        <taxon>Eutreptiaceae</taxon>
        <taxon>Eutreptiella</taxon>
    </lineage>
</organism>
<protein>
    <recommendedName>
        <fullName evidence="2">histidine kinase</fullName>
        <ecNumber evidence="2">2.7.13.3</ecNumber>
    </recommendedName>
</protein>
<feature type="region of interest" description="Disordered" evidence="11">
    <location>
        <begin position="834"/>
        <end position="874"/>
    </location>
</feature>
<evidence type="ECO:0000256" key="7">
    <source>
        <dbReference type="ARBA" id="ARBA00022777"/>
    </source>
</evidence>
<dbReference type="FunFam" id="3.30.565.10:FF:000010">
    <property type="entry name" value="Sensor histidine kinase RcsC"/>
    <property type="match status" value="1"/>
</dbReference>
<dbReference type="InterPro" id="IPR013654">
    <property type="entry name" value="PAS_2"/>
</dbReference>
<name>A0A7S4FUY2_9EUGL</name>
<dbReference type="InterPro" id="IPR013515">
    <property type="entry name" value="Phytochrome_cen-reg"/>
</dbReference>
<dbReference type="SUPFAM" id="SSF55785">
    <property type="entry name" value="PYP-like sensor domain (PAS domain)"/>
    <property type="match status" value="1"/>
</dbReference>
<dbReference type="Pfam" id="PF01590">
    <property type="entry name" value="GAF"/>
    <property type="match status" value="1"/>
</dbReference>
<dbReference type="InterPro" id="IPR043150">
    <property type="entry name" value="Phytochrome_PHY_sf"/>
</dbReference>
<dbReference type="SUPFAM" id="SSF52172">
    <property type="entry name" value="CheY-like"/>
    <property type="match status" value="1"/>
</dbReference>
<dbReference type="PROSITE" id="PS50109">
    <property type="entry name" value="HIS_KIN"/>
    <property type="match status" value="1"/>
</dbReference>
<evidence type="ECO:0000259" key="12">
    <source>
        <dbReference type="PROSITE" id="PS50046"/>
    </source>
</evidence>
<evidence type="ECO:0000256" key="4">
    <source>
        <dbReference type="ARBA" id="ARBA00022553"/>
    </source>
</evidence>
<dbReference type="Gene3D" id="3.30.450.20">
    <property type="entry name" value="PAS domain"/>
    <property type="match status" value="1"/>
</dbReference>
<dbReference type="AlphaFoldDB" id="A0A7S4FUY2"/>
<dbReference type="PROSITE" id="PS50110">
    <property type="entry name" value="RESPONSE_REGULATORY"/>
    <property type="match status" value="1"/>
</dbReference>
<evidence type="ECO:0000256" key="2">
    <source>
        <dbReference type="ARBA" id="ARBA00012438"/>
    </source>
</evidence>
<keyword evidence="4 10" id="KW-0597">Phosphoprotein</keyword>
<dbReference type="Pfam" id="PF02518">
    <property type="entry name" value="HATPase_c"/>
    <property type="match status" value="1"/>
</dbReference>
<keyword evidence="8" id="KW-0157">Chromophore</keyword>
<dbReference type="SMART" id="SM00388">
    <property type="entry name" value="HisKA"/>
    <property type="match status" value="1"/>
</dbReference>
<dbReference type="InterPro" id="IPR003018">
    <property type="entry name" value="GAF"/>
</dbReference>
<feature type="modified residue" description="4-aspartylphosphate" evidence="10">
    <location>
        <position position="983"/>
    </location>
</feature>
<dbReference type="InterPro" id="IPR029016">
    <property type="entry name" value="GAF-like_dom_sf"/>
</dbReference>
<dbReference type="Pfam" id="PF00072">
    <property type="entry name" value="Response_reg"/>
    <property type="match status" value="1"/>
</dbReference>
<dbReference type="InterPro" id="IPR035965">
    <property type="entry name" value="PAS-like_dom_sf"/>
</dbReference>
<evidence type="ECO:0000256" key="1">
    <source>
        <dbReference type="ARBA" id="ARBA00000085"/>
    </source>
</evidence>
<dbReference type="InterPro" id="IPR003661">
    <property type="entry name" value="HisK_dim/P_dom"/>
</dbReference>
<dbReference type="PANTHER" id="PTHR43047">
    <property type="entry name" value="TWO-COMPONENT HISTIDINE PROTEIN KINASE"/>
    <property type="match status" value="1"/>
</dbReference>
<dbReference type="InterPro" id="IPR005467">
    <property type="entry name" value="His_kinase_dom"/>
</dbReference>
<evidence type="ECO:0000256" key="11">
    <source>
        <dbReference type="SAM" id="MobiDB-lite"/>
    </source>
</evidence>
<dbReference type="EMBL" id="HBJA01077549">
    <property type="protein sequence ID" value="CAE0816020.1"/>
    <property type="molecule type" value="Transcribed_RNA"/>
</dbReference>
<keyword evidence="7" id="KW-0418">Kinase</keyword>
<dbReference type="EC" id="2.7.13.3" evidence="2"/>
<dbReference type="InterPro" id="IPR001789">
    <property type="entry name" value="Sig_transdc_resp-reg_receiver"/>
</dbReference>
<dbReference type="PROSITE" id="PS50046">
    <property type="entry name" value="PHYTOCHROME_2"/>
    <property type="match status" value="1"/>
</dbReference>
<accession>A0A7S4FUY2</accession>
<reference evidence="15" key="1">
    <citation type="submission" date="2021-01" db="EMBL/GenBank/DDBJ databases">
        <authorList>
            <person name="Corre E."/>
            <person name="Pelletier E."/>
            <person name="Niang G."/>
            <person name="Scheremetjew M."/>
            <person name="Finn R."/>
            <person name="Kale V."/>
            <person name="Holt S."/>
            <person name="Cochrane G."/>
            <person name="Meng A."/>
            <person name="Brown T."/>
            <person name="Cohen L."/>
        </authorList>
    </citation>
    <scope>NUCLEOTIDE SEQUENCE</scope>
    <source>
        <strain evidence="15">CCMP1594</strain>
    </source>
</reference>
<dbReference type="Gene3D" id="3.30.565.10">
    <property type="entry name" value="Histidine kinase-like ATPase, C-terminal domain"/>
    <property type="match status" value="1"/>
</dbReference>
<gene>
    <name evidence="15" type="ORF">EGYM00163_LOCUS27179</name>
</gene>
<evidence type="ECO:0000256" key="8">
    <source>
        <dbReference type="ARBA" id="ARBA00022991"/>
    </source>
</evidence>
<dbReference type="GO" id="GO:0006355">
    <property type="term" value="P:regulation of DNA-templated transcription"/>
    <property type="evidence" value="ECO:0007669"/>
    <property type="project" value="InterPro"/>
</dbReference>
<dbReference type="Gene3D" id="3.40.50.2300">
    <property type="match status" value="1"/>
</dbReference>
<dbReference type="CDD" id="cd00082">
    <property type="entry name" value="HisKA"/>
    <property type="match status" value="1"/>
</dbReference>
<keyword evidence="6" id="KW-0808">Transferase</keyword>
<dbReference type="Pfam" id="PF00512">
    <property type="entry name" value="HisKA"/>
    <property type="match status" value="1"/>
</dbReference>
<dbReference type="SMART" id="SM00387">
    <property type="entry name" value="HATPase_c"/>
    <property type="match status" value="1"/>
</dbReference>
<dbReference type="SUPFAM" id="SSF55874">
    <property type="entry name" value="ATPase domain of HSP90 chaperone/DNA topoisomerase II/histidine kinase"/>
    <property type="match status" value="1"/>
</dbReference>
<dbReference type="SUPFAM" id="SSF47384">
    <property type="entry name" value="Homodimeric domain of signal transducing histidine kinase"/>
    <property type="match status" value="1"/>
</dbReference>
<dbReference type="InterPro" id="IPR016132">
    <property type="entry name" value="Phyto_chromo_attachment"/>
</dbReference>
<dbReference type="CDD" id="cd16922">
    <property type="entry name" value="HATPase_EvgS-ArcB-TorS-like"/>
    <property type="match status" value="1"/>
</dbReference>
<dbReference type="InterPro" id="IPR011006">
    <property type="entry name" value="CheY-like_superfamily"/>
</dbReference>
<keyword evidence="5" id="KW-0716">Sensory transduction</keyword>
<sequence length="1062" mass="117531">MEPKTENLIRAHSWADKLLADPNYEVIPADSRKFVKTTDVSGQEKWVQHNCGREKVHAPSAVQPHGYILVMRGDDLTVTQVSANFVDIGYEVNDLIGVPLRNILDDLSFTELETSMDHSKYKPMHGIPIEMGKGAHRKTFTGIFHRRGEWAYLEFEQHCASPNPAKLNAMLHDVNQQLFGASNAIECCQVAVEAIHAYTGYDRVMAYKFHEDKHGEIVAEKRSDGVESFFGLHFPAIDIPDQARALFIRNIFTHIPCVDHEEVPLVPECCPVTGQNPDMSLVCIRASSAGHLIYLSNMGVASTFVLALVVDSCLWGLIVCHNLTPKCLPFAHRVVTTLMAETVGLIIKLQQEKAEIVERQRAHSIREPILEHLHETDDFTATFASTQRSIQDLIDCTGACILHGDVLHKMGSTPTDSQIIDLVDYVGSQCSGRLCTNSLSKVYPAAEAFADVASGCLLMICSDGLVMKQKAAFMWFRQHWVKSINWGGNPDSAYGPGGLQPRMSFKKFTSTAIVEAQPWGKVAVEAVDEFIRGFLLHEAFKGCKQGRNLLETMNYKDQFLANVSHEIRTPLYAINALAELCLTKPYVPQEVREHLEMINESGTSLLGLLNDVIDVRRLDAGKLELHMQDVDVVGLARFCLKMFRKQANNIGLEGFIIYDDSLCNMNLRLDKTRMQQLIVNLVSNALKFTETGSITIRLSRDVPKNELTVLVMDTGIGIKPEHISLLFSKFSQVTNSETKLFHGAGLGLSIVKQLVDLMGGQVGVDSEYQKGSHFWFTIPAQPSTTSEPPTQPCDGEGLAAVHEEKVIEAVPPCVNFPSSPSSSLVCRYLEGEAKGPASRTSTGTPPAVPSVPSTGFPSPHRLAPSPSRFTTDSDLNLQARNTRSSWWRNFLCCGGNRRRSMSPQNTDDASYHQTVVTMPTSTSLVKFLEDARPRILVADDNVVLQKVTAKMFEDLADVTIAQNGQEVLDILESDANYVMILMDLQMPVLDGIAATKKIRENVVWDHIPVIGFTASSFSDEIAKCLAAGMSTLLTKPLPKATLNQVVDECINGKYQRSRAQPH</sequence>
<dbReference type="GO" id="GO:0009584">
    <property type="term" value="P:detection of visible light"/>
    <property type="evidence" value="ECO:0007669"/>
    <property type="project" value="InterPro"/>
</dbReference>
<evidence type="ECO:0000256" key="9">
    <source>
        <dbReference type="ARBA" id="ARBA00023170"/>
    </source>
</evidence>
<dbReference type="Pfam" id="PF08446">
    <property type="entry name" value="PAS_2"/>
    <property type="match status" value="1"/>
</dbReference>
<dbReference type="InterPro" id="IPR036097">
    <property type="entry name" value="HisK_dim/P_sf"/>
</dbReference>
<evidence type="ECO:0000256" key="10">
    <source>
        <dbReference type="PROSITE-ProRule" id="PRU00169"/>
    </source>
</evidence>
<feature type="domain" description="Response regulatory" evidence="14">
    <location>
        <begin position="934"/>
        <end position="1050"/>
    </location>
</feature>
<dbReference type="PRINTS" id="PR01033">
    <property type="entry name" value="PHYTOCHROME"/>
</dbReference>
<feature type="domain" description="Histidine kinase" evidence="13">
    <location>
        <begin position="562"/>
        <end position="782"/>
    </location>
</feature>
<dbReference type="GO" id="GO:0000155">
    <property type="term" value="F:phosphorelay sensor kinase activity"/>
    <property type="evidence" value="ECO:0007669"/>
    <property type="project" value="InterPro"/>
</dbReference>